<feature type="compositionally biased region" description="Basic residues" evidence="1">
    <location>
        <begin position="1"/>
        <end position="10"/>
    </location>
</feature>
<feature type="non-terminal residue" evidence="2">
    <location>
        <position position="1"/>
    </location>
</feature>
<dbReference type="EMBL" id="CADCTU010000766">
    <property type="protein sequence ID" value="CAA9351677.1"/>
    <property type="molecule type" value="Genomic_DNA"/>
</dbReference>
<sequence length="156" mass="17765">AFHVQRHAQGHRPQVVRGRRRRHGPRPSGRRSREDHPRQAQADVHAPHGHRRQRHRHQRVEGPRHRSEGGAEGVLPPHRLHGPRALHALRDDDREAPRARDREGGVRHAPEDGPRPPGAAPQAARLRRRRAHARRPAAAAPPVHDDEEPDHRGEQV</sequence>
<evidence type="ECO:0000256" key="1">
    <source>
        <dbReference type="SAM" id="MobiDB-lite"/>
    </source>
</evidence>
<dbReference type="GO" id="GO:0005840">
    <property type="term" value="C:ribosome"/>
    <property type="evidence" value="ECO:0007669"/>
    <property type="project" value="UniProtKB-KW"/>
</dbReference>
<name>A0A6J4MCJ5_9BACT</name>
<feature type="compositionally biased region" description="Basic and acidic residues" evidence="1">
    <location>
        <begin position="59"/>
        <end position="69"/>
    </location>
</feature>
<reference evidence="2" key="1">
    <citation type="submission" date="2020-02" db="EMBL/GenBank/DDBJ databases">
        <authorList>
            <person name="Meier V. D."/>
        </authorList>
    </citation>
    <scope>NUCLEOTIDE SEQUENCE</scope>
    <source>
        <strain evidence="2">AVDCRST_MAG11</strain>
    </source>
</reference>
<proteinExistence type="predicted"/>
<evidence type="ECO:0000313" key="2">
    <source>
        <dbReference type="EMBL" id="CAA9351677.1"/>
    </source>
</evidence>
<gene>
    <name evidence="2" type="ORF">AVDCRST_MAG11-3558</name>
</gene>
<feature type="non-terminal residue" evidence="2">
    <location>
        <position position="156"/>
    </location>
</feature>
<keyword evidence="2" id="KW-0689">Ribosomal protein</keyword>
<feature type="compositionally biased region" description="Basic residues" evidence="1">
    <location>
        <begin position="17"/>
        <end position="30"/>
    </location>
</feature>
<feature type="region of interest" description="Disordered" evidence="1">
    <location>
        <begin position="1"/>
        <end position="156"/>
    </location>
</feature>
<keyword evidence="2" id="KW-0687">Ribonucleoprotein</keyword>
<feature type="compositionally biased region" description="Basic and acidic residues" evidence="1">
    <location>
        <begin position="88"/>
        <end position="114"/>
    </location>
</feature>
<accession>A0A6J4MCJ5</accession>
<protein>
    <submittedName>
        <fullName evidence="2">LSU ribosomal protein L13p (L13Ae)</fullName>
    </submittedName>
</protein>
<organism evidence="2">
    <name type="scientific">uncultured Gemmatimonadaceae bacterium</name>
    <dbReference type="NCBI Taxonomy" id="246130"/>
    <lineage>
        <taxon>Bacteria</taxon>
        <taxon>Pseudomonadati</taxon>
        <taxon>Gemmatimonadota</taxon>
        <taxon>Gemmatimonadia</taxon>
        <taxon>Gemmatimonadales</taxon>
        <taxon>Gemmatimonadaceae</taxon>
        <taxon>environmental samples</taxon>
    </lineage>
</organism>
<dbReference type="AlphaFoldDB" id="A0A6J4MCJ5"/>
<feature type="compositionally biased region" description="Basic residues" evidence="1">
    <location>
        <begin position="125"/>
        <end position="135"/>
    </location>
</feature>
<feature type="compositionally biased region" description="Basic residues" evidence="1">
    <location>
        <begin position="47"/>
        <end position="58"/>
    </location>
</feature>